<dbReference type="SMART" id="SM00530">
    <property type="entry name" value="HTH_XRE"/>
    <property type="match status" value="1"/>
</dbReference>
<feature type="domain" description="HTH cro/C1-type" evidence="1">
    <location>
        <begin position="8"/>
        <end position="61"/>
    </location>
</feature>
<reference evidence="2 3" key="1">
    <citation type="submission" date="2019-01" db="EMBL/GenBank/DDBJ databases">
        <title>Vagococcus silagei sp. nov. isolated from brewer's grain.</title>
        <authorList>
            <person name="Guu J.-R."/>
        </authorList>
    </citation>
    <scope>NUCLEOTIDE SEQUENCE [LARGE SCALE GENOMIC DNA]</scope>
    <source>
        <strain evidence="2 3">2B-2</strain>
    </source>
</reference>
<dbReference type="InterPro" id="IPR010982">
    <property type="entry name" value="Lambda_DNA-bd_dom_sf"/>
</dbReference>
<dbReference type="InterPro" id="IPR001387">
    <property type="entry name" value="Cro/C1-type_HTH"/>
</dbReference>
<evidence type="ECO:0000313" key="2">
    <source>
        <dbReference type="EMBL" id="THB60716.1"/>
    </source>
</evidence>
<dbReference type="PANTHER" id="PTHR37038">
    <property type="entry name" value="TRANSCRIPTIONAL REGULATOR-RELATED"/>
    <property type="match status" value="1"/>
</dbReference>
<dbReference type="OrthoDB" id="2296017at2"/>
<dbReference type="RefSeq" id="WP_136137341.1">
    <property type="nucleotide sequence ID" value="NZ_SDGV01000018.1"/>
</dbReference>
<proteinExistence type="predicted"/>
<gene>
    <name evidence="2" type="ORF">ESZ54_08995</name>
</gene>
<sequence length="330" mass="38792">MIQDGPFFRSLRESKNMTIQSVADDLNSVSFISKFEKGNSNISLTRFERLLENINVSPEEYFYLRAVKNDTTISETFTGQDMNYLSSDFMATVAKIYQIMTFQDLQSSNYPQLIDQLESLKQNLIPTVRWQRYLIIYINILISTCRSNLEKNPNDLTIDESMQIFYQQSKPIATYLYSVDTWTAFEITLFRIFLFSFPLDTAYQLTKTALSRSEKQHSFDVIHKMRVDIMFSSFSLFCNFNQKKRAKEMLEIATRALDNDRDLENSTALLFYQGWFDIYFDNRENGIMQCNQAISIAHILKQSSLEKNFRSSLELLKSYTPNQRNFLFFT</sequence>
<dbReference type="InterPro" id="IPR010057">
    <property type="entry name" value="Transcription_activator_Rgg_C"/>
</dbReference>
<name>A0A4S3B5I7_9ENTE</name>
<protein>
    <submittedName>
        <fullName evidence="2">Rgg/GadR/MutR family transcriptional regulator</fullName>
    </submittedName>
</protein>
<dbReference type="AlphaFoldDB" id="A0A4S3B5I7"/>
<dbReference type="Pfam" id="PF01381">
    <property type="entry name" value="HTH_3"/>
    <property type="match status" value="1"/>
</dbReference>
<dbReference type="GO" id="GO:0003677">
    <property type="term" value="F:DNA binding"/>
    <property type="evidence" value="ECO:0007669"/>
    <property type="project" value="InterPro"/>
</dbReference>
<dbReference type="InterPro" id="IPR011990">
    <property type="entry name" value="TPR-like_helical_dom_sf"/>
</dbReference>
<comment type="caution">
    <text evidence="2">The sequence shown here is derived from an EMBL/GenBank/DDBJ whole genome shotgun (WGS) entry which is preliminary data.</text>
</comment>
<dbReference type="NCBIfam" id="TIGR01716">
    <property type="entry name" value="RGG_Cterm"/>
    <property type="match status" value="1"/>
</dbReference>
<keyword evidence="3" id="KW-1185">Reference proteome</keyword>
<dbReference type="Proteomes" id="UP000310506">
    <property type="component" value="Unassembled WGS sequence"/>
</dbReference>
<dbReference type="Pfam" id="PF21259">
    <property type="entry name" value="Rgg_C"/>
    <property type="match status" value="1"/>
</dbReference>
<dbReference type="CDD" id="cd00093">
    <property type="entry name" value="HTH_XRE"/>
    <property type="match status" value="1"/>
</dbReference>
<dbReference type="Gene3D" id="1.25.40.10">
    <property type="entry name" value="Tetratricopeptide repeat domain"/>
    <property type="match status" value="1"/>
</dbReference>
<accession>A0A4S3B5I7</accession>
<dbReference type="InterPro" id="IPR053163">
    <property type="entry name" value="HTH-type_regulator_Rgg"/>
</dbReference>
<evidence type="ECO:0000313" key="3">
    <source>
        <dbReference type="Proteomes" id="UP000310506"/>
    </source>
</evidence>
<dbReference type="EMBL" id="SDGV01000018">
    <property type="protein sequence ID" value="THB60716.1"/>
    <property type="molecule type" value="Genomic_DNA"/>
</dbReference>
<dbReference type="SUPFAM" id="SSF47413">
    <property type="entry name" value="lambda repressor-like DNA-binding domains"/>
    <property type="match status" value="1"/>
</dbReference>
<organism evidence="2 3">
    <name type="scientific">Vagococcus silagei</name>
    <dbReference type="NCBI Taxonomy" id="2508885"/>
    <lineage>
        <taxon>Bacteria</taxon>
        <taxon>Bacillati</taxon>
        <taxon>Bacillota</taxon>
        <taxon>Bacilli</taxon>
        <taxon>Lactobacillales</taxon>
        <taxon>Enterococcaceae</taxon>
        <taxon>Vagococcus</taxon>
    </lineage>
</organism>
<evidence type="ECO:0000259" key="1">
    <source>
        <dbReference type="PROSITE" id="PS50943"/>
    </source>
</evidence>
<dbReference type="PROSITE" id="PS50943">
    <property type="entry name" value="HTH_CROC1"/>
    <property type="match status" value="1"/>
</dbReference>